<dbReference type="STRING" id="8187.ENSLCAP00010054549"/>
<evidence type="ECO:0000259" key="5">
    <source>
        <dbReference type="Pfam" id="PF12845"/>
    </source>
</evidence>
<gene>
    <name evidence="6 8" type="primary">tank</name>
</gene>
<dbReference type="GeneID" id="108901044"/>
<organism evidence="6 7">
    <name type="scientific">Lates calcarifer</name>
    <name type="common">Barramundi</name>
    <name type="synonym">Holocentrus calcarifer</name>
    <dbReference type="NCBI Taxonomy" id="8187"/>
    <lineage>
        <taxon>Eukaryota</taxon>
        <taxon>Metazoa</taxon>
        <taxon>Chordata</taxon>
        <taxon>Craniata</taxon>
        <taxon>Vertebrata</taxon>
        <taxon>Euteleostomi</taxon>
        <taxon>Actinopterygii</taxon>
        <taxon>Neopterygii</taxon>
        <taxon>Teleostei</taxon>
        <taxon>Neoteleostei</taxon>
        <taxon>Acanthomorphata</taxon>
        <taxon>Carangaria</taxon>
        <taxon>Carangaria incertae sedis</taxon>
        <taxon>Centropomidae</taxon>
        <taxon>Lates</taxon>
    </lineage>
</organism>
<reference evidence="8" key="2">
    <citation type="submission" date="2025-04" db="UniProtKB">
        <authorList>
            <consortium name="RefSeq"/>
        </authorList>
    </citation>
    <scope>IDENTIFICATION</scope>
    <source>
        <tissue evidence="8">Brain</tissue>
    </source>
</reference>
<feature type="compositionally biased region" description="Low complexity" evidence="4">
    <location>
        <begin position="459"/>
        <end position="469"/>
    </location>
</feature>
<dbReference type="PANTHER" id="PTHR15249">
    <property type="entry name" value="TRAF FAMILY MEMBER-ASSOCIATED NF-KAPPA-B ACTIVATOR"/>
    <property type="match status" value="1"/>
</dbReference>
<evidence type="ECO:0000256" key="4">
    <source>
        <dbReference type="SAM" id="MobiDB-lite"/>
    </source>
</evidence>
<dbReference type="Proteomes" id="UP000314980">
    <property type="component" value="Unassembled WGS sequence"/>
</dbReference>
<evidence type="ECO:0000313" key="6">
    <source>
        <dbReference type="Ensembl" id="ENSLCAP00010054549.1"/>
    </source>
</evidence>
<dbReference type="OrthoDB" id="9937252at2759"/>
<keyword evidence="2 3" id="KW-0175">Coiled coil</keyword>
<sequence length="534" mass="60255">MLESKMSTVHLLIWRQFSHAQHSVCRRVGWKNPQPANHPALLPELRADWPGSSKGGSLQSRGIPRGKFPNQLGYVKHTLPYPLRCFVTSHLKIRRRRCGGVKTINSTLAVTRMKLPERQCRHWTRRDRNVRALQVSSLIFVVQDIANALSNFMYLSLLFSSTFAHQHLQHTISYRARARAHVCCVSDDCGAHGMERNIGDQLNKAFEAYRQVSIEKDNAKKELQKMTEYYEGYTRTLQKQIDDQQQLISKLQAKLSATRQPSGEMKCEPCNHLLDGAGAYRIKQYPENMDPVDVAPNLPVNSSVDYQDMLDVFEAIQGKFRQIRSLTQRQKDHLKRFHGGNDASSDQRFSMPIQCTDRTAEAERPFSSVLRSAVDIPLPPTSLASRGASPEDRDLVDSLTKLSVKFPPSADSEYDFLNSTPERHIGLTMPMKLPLSNVPSTMTEEEPVELPMPFVYPTSPSHSTSSSLSQENVRGPQQPLWSPELCDAVDVGTELATPQSSSPDKCAFCNAVVPQDRMNSHLYSHFSHKNEGDN</sequence>
<dbReference type="Pfam" id="PF12845">
    <property type="entry name" value="TBD"/>
    <property type="match status" value="1"/>
</dbReference>
<dbReference type="AlphaFoldDB" id="A0A4W6FVH1"/>
<dbReference type="GeneTree" id="ENSGT00940000153704"/>
<proteinExistence type="predicted"/>
<evidence type="ECO:0000256" key="1">
    <source>
        <dbReference type="ARBA" id="ARBA00022553"/>
    </source>
</evidence>
<dbReference type="RefSeq" id="XP_018557890.1">
    <property type="nucleotide sequence ID" value="XM_018702374.2"/>
</dbReference>
<evidence type="ECO:0000256" key="3">
    <source>
        <dbReference type="SAM" id="Coils"/>
    </source>
</evidence>
<dbReference type="KEGG" id="lcf:108901044"/>
<dbReference type="PANTHER" id="PTHR15249:SF0">
    <property type="entry name" value="TRAF FAMILY MEMBER-ASSOCIATED NF-KAPPA-B ACTIVATOR"/>
    <property type="match status" value="1"/>
</dbReference>
<keyword evidence="7" id="KW-1185">Reference proteome</keyword>
<dbReference type="CTD" id="10010"/>
<dbReference type="Proteomes" id="UP000694890">
    <property type="component" value="Linkage group LG1"/>
</dbReference>
<reference evidence="6" key="3">
    <citation type="submission" date="2025-05" db="UniProtKB">
        <authorList>
            <consortium name="Ensembl"/>
        </authorList>
    </citation>
    <scope>IDENTIFICATION</scope>
</reference>
<dbReference type="Ensembl" id="ENSLCAT00010055969.1">
    <property type="protein sequence ID" value="ENSLCAP00010054549.1"/>
    <property type="gene ID" value="ENSLCAG00010025426.1"/>
</dbReference>
<accession>A0A4W6FVH1</accession>
<evidence type="ECO:0000313" key="8">
    <source>
        <dbReference type="RefSeq" id="XP_018557890.1"/>
    </source>
</evidence>
<protein>
    <submittedName>
        <fullName evidence="8">TRAF family member-associated NF-kappa-B activator isoform X1</fullName>
    </submittedName>
</protein>
<name>A0A4W6FVH1_LATCA</name>
<feature type="coiled-coil region" evidence="3">
    <location>
        <begin position="202"/>
        <end position="254"/>
    </location>
</feature>
<dbReference type="InParanoid" id="A0A4W6FVH1"/>
<dbReference type="GO" id="GO:0043124">
    <property type="term" value="P:negative regulation of canonical NF-kappaB signal transduction"/>
    <property type="evidence" value="ECO:0007669"/>
    <property type="project" value="InterPro"/>
</dbReference>
<feature type="region of interest" description="Disordered" evidence="4">
    <location>
        <begin position="459"/>
        <end position="480"/>
    </location>
</feature>
<evidence type="ECO:0000313" key="7">
    <source>
        <dbReference type="Proteomes" id="UP000314980"/>
    </source>
</evidence>
<feature type="domain" description="Tbk1/Ikki binding" evidence="5">
    <location>
        <begin position="307"/>
        <end position="357"/>
    </location>
</feature>
<keyword evidence="1" id="KW-0597">Phosphoprotein</keyword>
<dbReference type="InterPro" id="IPR039669">
    <property type="entry name" value="TANK"/>
</dbReference>
<evidence type="ECO:0000256" key="2">
    <source>
        <dbReference type="ARBA" id="ARBA00023054"/>
    </source>
</evidence>
<reference evidence="7" key="1">
    <citation type="submission" date="2015-09" db="EMBL/GenBank/DDBJ databases">
        <authorList>
            <person name="Sai Rama Sridatta P."/>
        </authorList>
    </citation>
    <scope>NUCLEOTIDE SEQUENCE [LARGE SCALE GENOMIC DNA]</scope>
</reference>
<dbReference type="InterPro" id="IPR024581">
    <property type="entry name" value="TBD"/>
</dbReference>